<evidence type="ECO:0000256" key="1">
    <source>
        <dbReference type="SAM" id="MobiDB-lite"/>
    </source>
</evidence>
<gene>
    <name evidence="2" type="ORF">MFU01_65360</name>
    <name evidence="3" type="ORF">SAMN05443572_105138</name>
</gene>
<accession>A0A511TBD1</accession>
<reference evidence="2 5" key="2">
    <citation type="submission" date="2019-07" db="EMBL/GenBank/DDBJ databases">
        <title>Whole genome shotgun sequence of Myxococcus fulvus NBRC 100333.</title>
        <authorList>
            <person name="Hosoyama A."/>
            <person name="Uohara A."/>
            <person name="Ohji S."/>
            <person name="Ichikawa N."/>
        </authorList>
    </citation>
    <scope>NUCLEOTIDE SEQUENCE [LARGE SCALE GENOMIC DNA]</scope>
    <source>
        <strain evidence="2 5">NBRC 100333</strain>
    </source>
</reference>
<feature type="region of interest" description="Disordered" evidence="1">
    <location>
        <begin position="30"/>
        <end position="50"/>
    </location>
</feature>
<dbReference type="Proteomes" id="UP000321514">
    <property type="component" value="Unassembled WGS sequence"/>
</dbReference>
<dbReference type="Proteomes" id="UP000183760">
    <property type="component" value="Unassembled WGS sequence"/>
</dbReference>
<evidence type="ECO:0000313" key="3">
    <source>
        <dbReference type="EMBL" id="SEU12668.1"/>
    </source>
</evidence>
<feature type="compositionally biased region" description="Low complexity" evidence="1">
    <location>
        <begin position="41"/>
        <end position="50"/>
    </location>
</feature>
<dbReference type="RefSeq" id="WP_245772358.1">
    <property type="nucleotide sequence ID" value="NZ_BJXR01000048.1"/>
</dbReference>
<organism evidence="2 5">
    <name type="scientific">Myxococcus fulvus</name>
    <dbReference type="NCBI Taxonomy" id="33"/>
    <lineage>
        <taxon>Bacteria</taxon>
        <taxon>Pseudomonadati</taxon>
        <taxon>Myxococcota</taxon>
        <taxon>Myxococcia</taxon>
        <taxon>Myxococcales</taxon>
        <taxon>Cystobacterineae</taxon>
        <taxon>Myxococcaceae</taxon>
        <taxon>Myxococcus</taxon>
    </lineage>
</organism>
<dbReference type="EMBL" id="FOIB01000005">
    <property type="protein sequence ID" value="SEU12668.1"/>
    <property type="molecule type" value="Genomic_DNA"/>
</dbReference>
<protein>
    <submittedName>
        <fullName evidence="2">Uncharacterized protein</fullName>
    </submittedName>
</protein>
<evidence type="ECO:0000313" key="4">
    <source>
        <dbReference type="Proteomes" id="UP000183760"/>
    </source>
</evidence>
<dbReference type="AlphaFoldDB" id="A0A511TBD1"/>
<evidence type="ECO:0000313" key="5">
    <source>
        <dbReference type="Proteomes" id="UP000321514"/>
    </source>
</evidence>
<dbReference type="EMBL" id="BJXR01000048">
    <property type="protein sequence ID" value="GEN11499.1"/>
    <property type="molecule type" value="Genomic_DNA"/>
</dbReference>
<proteinExistence type="predicted"/>
<reference evidence="3 4" key="1">
    <citation type="submission" date="2016-10" db="EMBL/GenBank/DDBJ databases">
        <authorList>
            <person name="Varghese N."/>
            <person name="Submissions S."/>
        </authorList>
    </citation>
    <scope>NUCLEOTIDE SEQUENCE [LARGE SCALE GENOMIC DNA]</scope>
    <source>
        <strain evidence="3 4">DSM 16525</strain>
    </source>
</reference>
<name>A0A511TBD1_MYXFU</name>
<keyword evidence="4" id="KW-1185">Reference proteome</keyword>
<comment type="caution">
    <text evidence="2">The sequence shown here is derived from an EMBL/GenBank/DDBJ whole genome shotgun (WGS) entry which is preliminary data.</text>
</comment>
<sequence length="377" mass="39230">MRRFPLRTLLLMLVGLIAFGRLWCVTHPDVTSAAPPERPPARAAASPAAPVTLGSPDCLALERALDAALRAPEVPSVLDDARARLKACAQPTARACELGPALNARAPFSQGVDTPLRGLLATLCEQCPGRVNPCAQRVGQALLDATVGRSPEVPELLWNLEHAGPGTAGACDTLVRLGLAPAAQAEVALPATVLPLLEGLVPRCQGAGHVPVSVLRAAALQQGDKVPTLRTLASATRVETAPVKPDQVTGAQPGFQAFDGDENTRVAVSNAARTSRWTADGALRAGYAPTLKHLVGVRVRAKGAGTLRAIVRTPKGVGLEDPEGGFSFVNPTVCRYQGTGAWESCVLTVPQVDVDAVSVFPESADGQLVDLEILGAR</sequence>
<evidence type="ECO:0000313" key="2">
    <source>
        <dbReference type="EMBL" id="GEN11499.1"/>
    </source>
</evidence>